<evidence type="ECO:0000313" key="2">
    <source>
        <dbReference type="EMBL" id="CAG9476249.1"/>
    </source>
</evidence>
<proteinExistence type="predicted"/>
<feature type="region of interest" description="Disordered" evidence="1">
    <location>
        <begin position="117"/>
        <end position="141"/>
    </location>
</feature>
<dbReference type="AlphaFoldDB" id="A0A8S4H6R4"/>
<feature type="region of interest" description="Disordered" evidence="1">
    <location>
        <begin position="50"/>
        <end position="91"/>
    </location>
</feature>
<dbReference type="VEuPathDB" id="PlasmoDB:PVPAM_130056900"/>
<gene>
    <name evidence="2" type="ORF">PVW1_130048400</name>
</gene>
<reference evidence="2" key="1">
    <citation type="submission" date="2021-09" db="EMBL/GenBank/DDBJ databases">
        <authorList>
            <consortium name="Pathogen Informatics"/>
        </authorList>
    </citation>
    <scope>NUCLEOTIDE SEQUENCE</scope>
    <source>
        <strain evidence="2">PvW1</strain>
    </source>
</reference>
<accession>A0A8S4H6R4</accession>
<sequence length="141" mass="15826">MSHPRDLFSVRGIPKEPRQFASLRLTILLKIRVVILLNYERCTSLAEAKNRVHTKKGAKPIGTSAPDEQLLRSEHPNKRNSQGVHLPGGQQDQHSIEAINLILHSWSCSRQTFSLPGRPLLDGAPPADPSKKKRRKIHHTA</sequence>
<evidence type="ECO:0000313" key="3">
    <source>
        <dbReference type="Proteomes" id="UP000779233"/>
    </source>
</evidence>
<dbReference type="EMBL" id="CAJZCX010000006">
    <property type="protein sequence ID" value="CAG9476249.1"/>
    <property type="molecule type" value="Genomic_DNA"/>
</dbReference>
<comment type="caution">
    <text evidence="2">The sequence shown here is derived from an EMBL/GenBank/DDBJ whole genome shotgun (WGS) entry which is preliminary data.</text>
</comment>
<feature type="compositionally biased region" description="Basic residues" evidence="1">
    <location>
        <begin position="131"/>
        <end position="141"/>
    </location>
</feature>
<name>A0A8S4H6R4_PLAVI</name>
<protein>
    <submittedName>
        <fullName evidence="2">(malaria parasite P. vivax) hypothetical protein</fullName>
    </submittedName>
</protein>
<dbReference type="Proteomes" id="UP000779233">
    <property type="component" value="Unassembled WGS sequence"/>
</dbReference>
<organism evidence="2 3">
    <name type="scientific">Plasmodium vivax</name>
    <name type="common">malaria parasite P. vivax</name>
    <dbReference type="NCBI Taxonomy" id="5855"/>
    <lineage>
        <taxon>Eukaryota</taxon>
        <taxon>Sar</taxon>
        <taxon>Alveolata</taxon>
        <taxon>Apicomplexa</taxon>
        <taxon>Aconoidasida</taxon>
        <taxon>Haemosporida</taxon>
        <taxon>Plasmodiidae</taxon>
        <taxon>Plasmodium</taxon>
        <taxon>Plasmodium (Plasmodium)</taxon>
    </lineage>
</organism>
<evidence type="ECO:0000256" key="1">
    <source>
        <dbReference type="SAM" id="MobiDB-lite"/>
    </source>
</evidence>